<dbReference type="GO" id="GO:0004519">
    <property type="term" value="F:endonuclease activity"/>
    <property type="evidence" value="ECO:0007669"/>
    <property type="project" value="UniProtKB-KW"/>
</dbReference>
<organism evidence="8 9">
    <name type="scientific">Conexibacter stalactiti</name>
    <dbReference type="NCBI Taxonomy" id="1940611"/>
    <lineage>
        <taxon>Bacteria</taxon>
        <taxon>Bacillati</taxon>
        <taxon>Actinomycetota</taxon>
        <taxon>Thermoleophilia</taxon>
        <taxon>Solirubrobacterales</taxon>
        <taxon>Conexibacteraceae</taxon>
        <taxon>Conexibacter</taxon>
    </lineage>
</organism>
<dbReference type="Pfam" id="PF01867">
    <property type="entry name" value="Cas_Cas1"/>
    <property type="match status" value="1"/>
</dbReference>
<dbReference type="EMBL" id="JAWSTH010000002">
    <property type="protein sequence ID" value="MDW5592988.1"/>
    <property type="molecule type" value="Genomic_DNA"/>
</dbReference>
<dbReference type="Gene3D" id="3.100.10.20">
    <property type="entry name" value="CRISPR-associated endonuclease Cas1, N-terminal domain"/>
    <property type="match status" value="1"/>
</dbReference>
<sequence length="91" mass="9443">MSRMPAADRSPRPSGPVPARRAADSPAQPLYASKPGSRVTKRGGRVVAIEDGEEVASRRLLDVSHVAVFGNVDVGSALLRACFDAGIPSCG</sequence>
<keyword evidence="4 8" id="KW-0378">Hydrolase</keyword>
<proteinExistence type="predicted"/>
<dbReference type="EC" id="3.1.-.-" evidence="8"/>
<dbReference type="InterPro" id="IPR042211">
    <property type="entry name" value="CRISPR-assoc_Cas1_N"/>
</dbReference>
<keyword evidence="3 8" id="KW-0255">Endonuclease</keyword>
<evidence type="ECO:0000256" key="3">
    <source>
        <dbReference type="ARBA" id="ARBA00022759"/>
    </source>
</evidence>
<evidence type="ECO:0000313" key="8">
    <source>
        <dbReference type="EMBL" id="MDW5592988.1"/>
    </source>
</evidence>
<evidence type="ECO:0000256" key="6">
    <source>
        <dbReference type="ARBA" id="ARBA00023118"/>
    </source>
</evidence>
<evidence type="ECO:0000256" key="4">
    <source>
        <dbReference type="ARBA" id="ARBA00022801"/>
    </source>
</evidence>
<keyword evidence="1" id="KW-0540">Nuclease</keyword>
<accession>A0ABU4HI54</accession>
<evidence type="ECO:0000313" key="9">
    <source>
        <dbReference type="Proteomes" id="UP001284601"/>
    </source>
</evidence>
<evidence type="ECO:0000256" key="7">
    <source>
        <dbReference type="SAM" id="MobiDB-lite"/>
    </source>
</evidence>
<dbReference type="Proteomes" id="UP001284601">
    <property type="component" value="Unassembled WGS sequence"/>
</dbReference>
<protein>
    <submittedName>
        <fullName evidence="8">CRISPR-associated endonuclease Cas1</fullName>
        <ecNumber evidence="8">3.1.-.-</ecNumber>
    </submittedName>
</protein>
<name>A0ABU4HI54_9ACTN</name>
<reference evidence="8 9" key="2">
    <citation type="submission" date="2023-10" db="EMBL/GenBank/DDBJ databases">
        <authorList>
            <person name="Han X.F."/>
        </authorList>
    </citation>
    <scope>NUCLEOTIDE SEQUENCE [LARGE SCALE GENOMIC DNA]</scope>
    <source>
        <strain evidence="8 9">KCTC 39840</strain>
    </source>
</reference>
<comment type="caution">
    <text evidence="8">The sequence shown here is derived from an EMBL/GenBank/DDBJ whole genome shotgun (WGS) entry which is preliminary data.</text>
</comment>
<keyword evidence="2" id="KW-0479">Metal-binding</keyword>
<dbReference type="InterPro" id="IPR002729">
    <property type="entry name" value="CRISPR-assoc_Cas1"/>
</dbReference>
<dbReference type="GO" id="GO:0016787">
    <property type="term" value="F:hydrolase activity"/>
    <property type="evidence" value="ECO:0007669"/>
    <property type="project" value="UniProtKB-KW"/>
</dbReference>
<evidence type="ECO:0000256" key="1">
    <source>
        <dbReference type="ARBA" id="ARBA00022722"/>
    </source>
</evidence>
<evidence type="ECO:0000256" key="2">
    <source>
        <dbReference type="ARBA" id="ARBA00022723"/>
    </source>
</evidence>
<keyword evidence="5" id="KW-0460">Magnesium</keyword>
<keyword evidence="6" id="KW-0051">Antiviral defense</keyword>
<evidence type="ECO:0000256" key="5">
    <source>
        <dbReference type="ARBA" id="ARBA00022842"/>
    </source>
</evidence>
<keyword evidence="9" id="KW-1185">Reference proteome</keyword>
<feature type="region of interest" description="Disordered" evidence="7">
    <location>
        <begin position="1"/>
        <end position="45"/>
    </location>
</feature>
<gene>
    <name evidence="8" type="ORF">R7226_01475</name>
</gene>
<reference evidence="9" key="1">
    <citation type="submission" date="2023-07" db="EMBL/GenBank/DDBJ databases">
        <title>Conexibacter stalactiti sp. nov., isolated from stalactites in a lava cave and emended description of the genus Conexibacter.</title>
        <authorList>
            <person name="Lee S.D."/>
        </authorList>
    </citation>
    <scope>NUCLEOTIDE SEQUENCE [LARGE SCALE GENOMIC DNA]</scope>
    <source>
        <strain evidence="9">KCTC 39840</strain>
    </source>
</reference>